<feature type="domain" description="Cobalamin-independent methionine synthase MetE C-terminal/archaeal" evidence="1">
    <location>
        <begin position="9"/>
        <end position="325"/>
    </location>
</feature>
<comment type="caution">
    <text evidence="2">The sequence shown here is derived from an EMBL/GenBank/DDBJ whole genome shotgun (WGS) entry which is preliminary data.</text>
</comment>
<dbReference type="RefSeq" id="XP_020435218.1">
    <property type="nucleotide sequence ID" value="XM_020574804.1"/>
</dbReference>
<dbReference type="GeneID" id="31359378"/>
<dbReference type="Gene3D" id="3.20.20.210">
    <property type="match status" value="1"/>
</dbReference>
<accession>D3B5F3</accession>
<proteinExistence type="predicted"/>
<dbReference type="CDD" id="cd03311">
    <property type="entry name" value="CIMS_C_terminal_like"/>
    <property type="match status" value="1"/>
</dbReference>
<dbReference type="EMBL" id="ADBJ01000017">
    <property type="protein sequence ID" value="EFA83101.1"/>
    <property type="molecule type" value="Genomic_DNA"/>
</dbReference>
<organism evidence="2 3">
    <name type="scientific">Heterostelium pallidum (strain ATCC 26659 / Pp 5 / PN500)</name>
    <name type="common">Cellular slime mold</name>
    <name type="synonym">Polysphondylium pallidum</name>
    <dbReference type="NCBI Taxonomy" id="670386"/>
    <lineage>
        <taxon>Eukaryota</taxon>
        <taxon>Amoebozoa</taxon>
        <taxon>Evosea</taxon>
        <taxon>Eumycetozoa</taxon>
        <taxon>Dictyostelia</taxon>
        <taxon>Acytosteliales</taxon>
        <taxon>Acytosteliaceae</taxon>
        <taxon>Heterostelium</taxon>
    </lineage>
</organism>
<dbReference type="SUPFAM" id="SSF51726">
    <property type="entry name" value="UROD/MetE-like"/>
    <property type="match status" value="1"/>
</dbReference>
<dbReference type="InterPro" id="IPR002629">
    <property type="entry name" value="Met_Synth_C/arc"/>
</dbReference>
<dbReference type="Pfam" id="PF01717">
    <property type="entry name" value="Meth_synt_2"/>
    <property type="match status" value="1"/>
</dbReference>
<dbReference type="AlphaFoldDB" id="D3B5F3"/>
<evidence type="ECO:0000259" key="1">
    <source>
        <dbReference type="Pfam" id="PF01717"/>
    </source>
</evidence>
<evidence type="ECO:0000313" key="2">
    <source>
        <dbReference type="EMBL" id="EFA83101.1"/>
    </source>
</evidence>
<protein>
    <recommendedName>
        <fullName evidence="1">Cobalamin-independent methionine synthase MetE C-terminal/archaeal domain-containing protein</fullName>
    </recommendedName>
</protein>
<dbReference type="PANTHER" id="PTHR43844">
    <property type="entry name" value="METHIONINE SYNTHASE"/>
    <property type="match status" value="1"/>
</dbReference>
<reference evidence="2 3" key="1">
    <citation type="journal article" date="2011" name="Genome Res.">
        <title>Phylogeny-wide analysis of social amoeba genomes highlights ancient origins for complex intercellular communication.</title>
        <authorList>
            <person name="Heidel A.J."/>
            <person name="Lawal H.M."/>
            <person name="Felder M."/>
            <person name="Schilde C."/>
            <person name="Helps N.R."/>
            <person name="Tunggal B."/>
            <person name="Rivero F."/>
            <person name="John U."/>
            <person name="Schleicher M."/>
            <person name="Eichinger L."/>
            <person name="Platzer M."/>
            <person name="Noegel A.A."/>
            <person name="Schaap P."/>
            <person name="Gloeckner G."/>
        </authorList>
    </citation>
    <scope>NUCLEOTIDE SEQUENCE [LARGE SCALE GENOMIC DNA]</scope>
    <source>
        <strain evidence="3">ATCC 26659 / Pp 5 / PN500</strain>
    </source>
</reference>
<dbReference type="PANTHER" id="PTHR43844:SF2">
    <property type="entry name" value="SYNTHASE, VITAMIN-B12 INDEPENDENT, PUTATIVE (AFU_ORTHOLOGUE AFUA_3G12060)-RELATED"/>
    <property type="match status" value="1"/>
</dbReference>
<dbReference type="STRING" id="670386.D3B5F3"/>
<dbReference type="Proteomes" id="UP000001396">
    <property type="component" value="Unassembled WGS sequence"/>
</dbReference>
<dbReference type="GO" id="GO:0009086">
    <property type="term" value="P:methionine biosynthetic process"/>
    <property type="evidence" value="ECO:0007669"/>
    <property type="project" value="InterPro"/>
</dbReference>
<evidence type="ECO:0000313" key="3">
    <source>
        <dbReference type="Proteomes" id="UP000001396"/>
    </source>
</evidence>
<dbReference type="InParanoid" id="D3B5F3"/>
<dbReference type="OMA" id="NDPRNPW"/>
<name>D3B5F3_HETP5</name>
<dbReference type="InterPro" id="IPR038071">
    <property type="entry name" value="UROD/MetE-like_sf"/>
</dbReference>
<dbReference type="GO" id="GO:0003871">
    <property type="term" value="F:5-methyltetrahydropteroyltriglutamate-homocysteine S-methyltransferase activity"/>
    <property type="evidence" value="ECO:0007669"/>
    <property type="project" value="InterPro"/>
</dbReference>
<keyword evidence="3" id="KW-1185">Reference proteome</keyword>
<gene>
    <name evidence="2" type="ORF">PPL_03891</name>
</gene>
<sequence length="358" mass="39056">MSKSGISIPTETIGSIPRPDYLLNAMQQFGAGNLTAAELKATMDKATLETIRRLEEIGSPVITDGEQSKPSFVTYAIDGSKSIVPGGVTIPFADGHTRQLPSASGKFAYTHFASEFLLEAKKLTSCPIKQAVISPSAMALLYPSSGIPNYTRDQFIADVIDQSVLDIRKCLDGGASSVQIDCTELRLALKLDPSGSVLREFVDLINKVLEKFTPAQRALIGIHTCPGADQDATHSLDVDYAELIPTLFKINAGRFYMELAAEIDRERVLSIISSHLRENCKVFLGVIDVNDPRVETPEEVRDRVLEIARHIPVDRFGTCDDCGFSPFADDKSTSRETAFAKIRARIQGTKLACDMLGL</sequence>
<dbReference type="GO" id="GO:0008270">
    <property type="term" value="F:zinc ion binding"/>
    <property type="evidence" value="ECO:0007669"/>
    <property type="project" value="InterPro"/>
</dbReference>